<dbReference type="CDD" id="cd04301">
    <property type="entry name" value="NAT_SF"/>
    <property type="match status" value="1"/>
</dbReference>
<name>A0ABD5X208_9EURY</name>
<dbReference type="PANTHER" id="PTHR43233">
    <property type="entry name" value="FAMILY N-ACETYLTRANSFERASE, PUTATIVE (AFU_ORTHOLOGUE AFUA_6G03350)-RELATED"/>
    <property type="match status" value="1"/>
</dbReference>
<dbReference type="InterPro" id="IPR053144">
    <property type="entry name" value="Acetyltransferase_Butenolide"/>
</dbReference>
<evidence type="ECO:0000259" key="1">
    <source>
        <dbReference type="PROSITE" id="PS51186"/>
    </source>
</evidence>
<dbReference type="GeneID" id="79270560"/>
<dbReference type="EMBL" id="JBHTAG010000003">
    <property type="protein sequence ID" value="MFC7098512.1"/>
    <property type="molecule type" value="Genomic_DNA"/>
</dbReference>
<dbReference type="Pfam" id="PF13508">
    <property type="entry name" value="Acetyltransf_7"/>
    <property type="match status" value="1"/>
</dbReference>
<reference evidence="2 3" key="1">
    <citation type="journal article" date="2019" name="Int. J. Syst. Evol. Microbiol.">
        <title>The Global Catalogue of Microorganisms (GCM) 10K type strain sequencing project: providing services to taxonomists for standard genome sequencing and annotation.</title>
        <authorList>
            <consortium name="The Broad Institute Genomics Platform"/>
            <consortium name="The Broad Institute Genome Sequencing Center for Infectious Disease"/>
            <person name="Wu L."/>
            <person name="Ma J."/>
        </authorList>
    </citation>
    <scope>NUCLEOTIDE SEQUENCE [LARGE SCALE GENOMIC DNA]</scope>
    <source>
        <strain evidence="2 3">DT55</strain>
    </source>
</reference>
<sequence>MSDSARYEVRDGPPTVDEFQRLRAAADMAERPRTGVERGLPNSLYACRVVDIDAPVDARTAVESRDPDGEVVGMARVVGDGGSVYHVCDMAVAPAHQRRGLGTRLLDAVDAWIDDDAPAGAYVNLLADVDGFYERAGYAETAPVSKGMYRRVE</sequence>
<dbReference type="Proteomes" id="UP001596388">
    <property type="component" value="Unassembled WGS sequence"/>
</dbReference>
<dbReference type="SUPFAM" id="SSF55729">
    <property type="entry name" value="Acyl-CoA N-acyltransferases (Nat)"/>
    <property type="match status" value="1"/>
</dbReference>
<dbReference type="Gene3D" id="3.40.630.30">
    <property type="match status" value="1"/>
</dbReference>
<dbReference type="RefSeq" id="WP_276236956.1">
    <property type="nucleotide sequence ID" value="NZ_CP119989.1"/>
</dbReference>
<dbReference type="InterPro" id="IPR000182">
    <property type="entry name" value="GNAT_dom"/>
</dbReference>
<organism evidence="2 3">
    <name type="scientific">Halobaculum marinum</name>
    <dbReference type="NCBI Taxonomy" id="3031996"/>
    <lineage>
        <taxon>Archaea</taxon>
        <taxon>Methanobacteriati</taxon>
        <taxon>Methanobacteriota</taxon>
        <taxon>Stenosarchaea group</taxon>
        <taxon>Halobacteria</taxon>
        <taxon>Halobacteriales</taxon>
        <taxon>Haloferacaceae</taxon>
        <taxon>Halobaculum</taxon>
    </lineage>
</organism>
<dbReference type="AlphaFoldDB" id="A0ABD5X208"/>
<dbReference type="PROSITE" id="PS51186">
    <property type="entry name" value="GNAT"/>
    <property type="match status" value="1"/>
</dbReference>
<feature type="domain" description="N-acetyltransferase" evidence="1">
    <location>
        <begin position="7"/>
        <end position="153"/>
    </location>
</feature>
<dbReference type="InterPro" id="IPR016181">
    <property type="entry name" value="Acyl_CoA_acyltransferase"/>
</dbReference>
<keyword evidence="3" id="KW-1185">Reference proteome</keyword>
<evidence type="ECO:0000313" key="3">
    <source>
        <dbReference type="Proteomes" id="UP001596388"/>
    </source>
</evidence>
<comment type="caution">
    <text evidence="2">The sequence shown here is derived from an EMBL/GenBank/DDBJ whole genome shotgun (WGS) entry which is preliminary data.</text>
</comment>
<proteinExistence type="predicted"/>
<accession>A0ABD5X208</accession>
<gene>
    <name evidence="2" type="ORF">ACFQKD_14475</name>
</gene>
<evidence type="ECO:0000313" key="2">
    <source>
        <dbReference type="EMBL" id="MFC7098512.1"/>
    </source>
</evidence>
<dbReference type="PANTHER" id="PTHR43233:SF1">
    <property type="entry name" value="FAMILY N-ACETYLTRANSFERASE, PUTATIVE (AFU_ORTHOLOGUE AFUA_6G03350)-RELATED"/>
    <property type="match status" value="1"/>
</dbReference>
<protein>
    <submittedName>
        <fullName evidence="2">GNAT family N-acetyltransferase</fullName>
    </submittedName>
</protein>